<evidence type="ECO:0000313" key="2">
    <source>
        <dbReference type="EMBL" id="KKS97254.1"/>
    </source>
</evidence>
<accession>A0A0G1DHT6</accession>
<dbReference type="Gene3D" id="3.90.550.10">
    <property type="entry name" value="Spore Coat Polysaccharide Biosynthesis Protein SpsA, Chain A"/>
    <property type="match status" value="1"/>
</dbReference>
<name>A0A0G1DHT6_9BACT</name>
<comment type="caution">
    <text evidence="2">The sequence shown here is derived from an EMBL/GenBank/DDBJ whole genome shotgun (WGS) entry which is preliminary data.</text>
</comment>
<dbReference type="EMBL" id="LCFQ01000013">
    <property type="protein sequence ID" value="KKS97254.1"/>
    <property type="molecule type" value="Genomic_DNA"/>
</dbReference>
<reference evidence="2 3" key="1">
    <citation type="journal article" date="2015" name="Nature">
        <title>rRNA introns, odd ribosomes, and small enigmatic genomes across a large radiation of phyla.</title>
        <authorList>
            <person name="Brown C.T."/>
            <person name="Hug L.A."/>
            <person name="Thomas B.C."/>
            <person name="Sharon I."/>
            <person name="Castelle C.J."/>
            <person name="Singh A."/>
            <person name="Wilkins M.J."/>
            <person name="Williams K.H."/>
            <person name="Banfield J.F."/>
        </authorList>
    </citation>
    <scope>NUCLEOTIDE SEQUENCE [LARGE SCALE GENOMIC DNA]</scope>
</reference>
<sequence length="270" mass="30683">MKKLDLSIIVVNWNTKKLTVDCVKSIISSKPGVSYEIIMVDNASADGSVGALRELERKKVRLIENKNNLGFARGVNLGARGARGKYLFLLNSDTKMARNYIDELIHFAKNASEAGVVGTKLLNIDRSIQPSCYRLPTLWRSIRQYWLGEEKILDKYVPSGEDPVEVESVVGASFLITPEARSKVGLLDERYFMYFEDLDYCRSVRKAGLKVYYLPNVEVVHYHGASGNKAAGNKDQLERLTRSSMIYHGIIRHYLIWFVMWSGQKLRLVI</sequence>
<evidence type="ECO:0000259" key="1">
    <source>
        <dbReference type="Pfam" id="PF00535"/>
    </source>
</evidence>
<dbReference type="CDD" id="cd04186">
    <property type="entry name" value="GT_2_like_c"/>
    <property type="match status" value="1"/>
</dbReference>
<dbReference type="InterPro" id="IPR029044">
    <property type="entry name" value="Nucleotide-diphossugar_trans"/>
</dbReference>
<organism evidence="2 3">
    <name type="scientific">Candidatus Woesebacteria bacterium GW2011_GWB1_43_14</name>
    <dbReference type="NCBI Taxonomy" id="1618578"/>
    <lineage>
        <taxon>Bacteria</taxon>
        <taxon>Candidatus Woeseibacteriota</taxon>
    </lineage>
</organism>
<dbReference type="PANTHER" id="PTHR43179:SF7">
    <property type="entry name" value="RHAMNOSYLTRANSFERASE WBBL"/>
    <property type="match status" value="1"/>
</dbReference>
<gene>
    <name evidence="2" type="ORF">UV74_C0013G0376</name>
</gene>
<dbReference type="Proteomes" id="UP000034090">
    <property type="component" value="Unassembled WGS sequence"/>
</dbReference>
<dbReference type="PANTHER" id="PTHR43179">
    <property type="entry name" value="RHAMNOSYLTRANSFERASE WBBL"/>
    <property type="match status" value="1"/>
</dbReference>
<dbReference type="STRING" id="1618578.UV74_C0013G0376"/>
<dbReference type="GO" id="GO:0016740">
    <property type="term" value="F:transferase activity"/>
    <property type="evidence" value="ECO:0007669"/>
    <property type="project" value="UniProtKB-KW"/>
</dbReference>
<dbReference type="SUPFAM" id="SSF53448">
    <property type="entry name" value="Nucleotide-diphospho-sugar transferases"/>
    <property type="match status" value="1"/>
</dbReference>
<dbReference type="Pfam" id="PF00535">
    <property type="entry name" value="Glycos_transf_2"/>
    <property type="match status" value="1"/>
</dbReference>
<dbReference type="AlphaFoldDB" id="A0A0G1DHT6"/>
<keyword evidence="2" id="KW-0808">Transferase</keyword>
<dbReference type="InterPro" id="IPR001173">
    <property type="entry name" value="Glyco_trans_2-like"/>
</dbReference>
<evidence type="ECO:0000313" key="3">
    <source>
        <dbReference type="Proteomes" id="UP000034090"/>
    </source>
</evidence>
<feature type="domain" description="Glycosyltransferase 2-like" evidence="1">
    <location>
        <begin position="7"/>
        <end position="119"/>
    </location>
</feature>
<proteinExistence type="predicted"/>
<protein>
    <submittedName>
        <fullName evidence="2">Glycosyltransferase</fullName>
    </submittedName>
</protein>